<dbReference type="Proteomes" id="UP000066480">
    <property type="component" value="Chromosome"/>
</dbReference>
<accession>A0A0K1JPJ8</accession>
<gene>
    <name evidence="1" type="ORF">VV02_00990</name>
</gene>
<dbReference type="STRING" id="571913.VV02_00990"/>
<protein>
    <submittedName>
        <fullName evidence="1">Uncharacterized protein</fullName>
    </submittedName>
</protein>
<proteinExistence type="predicted"/>
<dbReference type="EMBL" id="CP011112">
    <property type="protein sequence ID" value="AKU18518.1"/>
    <property type="molecule type" value="Genomic_DNA"/>
</dbReference>
<sequence length="79" mass="8692">MVRDVPEPMTLVVNGETFSAEADPDQPGAWHLTWLSGPNPGYGFTTVRSDHRWSERAELESGIQSFLAEIDPATGYLAD</sequence>
<evidence type="ECO:0000313" key="1">
    <source>
        <dbReference type="EMBL" id="AKU18518.1"/>
    </source>
</evidence>
<dbReference type="AlphaFoldDB" id="A0A0K1JPJ8"/>
<dbReference type="KEGG" id="lmoi:VV02_00990"/>
<evidence type="ECO:0000313" key="2">
    <source>
        <dbReference type="Proteomes" id="UP000066480"/>
    </source>
</evidence>
<keyword evidence="2" id="KW-1185">Reference proteome</keyword>
<name>A0A0K1JPJ8_9MICO</name>
<reference evidence="1 2" key="1">
    <citation type="submission" date="2015-03" db="EMBL/GenBank/DDBJ databases">
        <title>Luteipulveratus halotolerans sp. nov., a novel actinobacterium (Dermacoccaceae) from Sarawak, Malaysia.</title>
        <authorList>
            <person name="Juboi H."/>
            <person name="Basik A."/>
            <person name="Shamsul S.S."/>
            <person name="Arnold P."/>
            <person name="Schmitt E.K."/>
            <person name="Sanglier J.-J."/>
            <person name="Yeo T."/>
        </authorList>
    </citation>
    <scope>NUCLEOTIDE SEQUENCE [LARGE SCALE GENOMIC DNA]</scope>
    <source>
        <strain evidence="1 2">MN07-A0370</strain>
    </source>
</reference>
<organism evidence="1 2">
    <name type="scientific">Luteipulveratus mongoliensis</name>
    <dbReference type="NCBI Taxonomy" id="571913"/>
    <lineage>
        <taxon>Bacteria</taxon>
        <taxon>Bacillati</taxon>
        <taxon>Actinomycetota</taxon>
        <taxon>Actinomycetes</taxon>
        <taxon>Micrococcales</taxon>
        <taxon>Dermacoccaceae</taxon>
        <taxon>Luteipulveratus</taxon>
    </lineage>
</organism>